<sequence length="48" mass="5640">MPRSSSAEDPVLIQFPRHPDNTVPHLELSLTTIRFDIFQHYFSLSRRS</sequence>
<keyword evidence="2" id="KW-1185">Reference proteome</keyword>
<protein>
    <submittedName>
        <fullName evidence="1">Uncharacterized protein</fullName>
    </submittedName>
</protein>
<evidence type="ECO:0000313" key="1">
    <source>
        <dbReference type="EMBL" id="RDB31710.1"/>
    </source>
</evidence>
<proteinExistence type="predicted"/>
<accession>A0A369KE27</accession>
<gene>
    <name evidence="1" type="ORF">HAT2_00219</name>
</gene>
<dbReference type="EMBL" id="QQBG01000009">
    <property type="protein sequence ID" value="RDB31710.1"/>
    <property type="molecule type" value="Genomic_DNA"/>
</dbReference>
<dbReference type="Proteomes" id="UP000253816">
    <property type="component" value="Unassembled WGS sequence"/>
</dbReference>
<name>A0A369KE27_9BACT</name>
<dbReference type="AlphaFoldDB" id="A0A369KE27"/>
<comment type="caution">
    <text evidence="1">The sequence shown here is derived from an EMBL/GenBank/DDBJ whole genome shotgun (WGS) entry which is preliminary data.</text>
</comment>
<evidence type="ECO:0000313" key="2">
    <source>
        <dbReference type="Proteomes" id="UP000253816"/>
    </source>
</evidence>
<reference evidence="1 2" key="1">
    <citation type="submission" date="2018-07" db="EMBL/GenBank/DDBJ databases">
        <title>Comparative genomics of the Candidatus Parilichlamydiaceae reveals evidence of convergent evolution and genome reduction in the phylum Chlamydiae.</title>
        <authorList>
            <person name="Taylor-Brown A."/>
            <person name="Polkinghorne A."/>
        </authorList>
    </citation>
    <scope>NUCLEOTIDE SEQUENCE [LARGE SCALE GENOMIC DNA]</scope>
    <source>
        <strain evidence="1 2">Hat2</strain>
    </source>
</reference>
<organism evidence="1 2">
    <name type="scientific">Candidatus Similichlamydia laticola</name>
    <dbReference type="NCBI Taxonomy" id="2170265"/>
    <lineage>
        <taxon>Bacteria</taxon>
        <taxon>Pseudomonadati</taxon>
        <taxon>Chlamydiota</taxon>
        <taxon>Chlamydiia</taxon>
        <taxon>Parachlamydiales</taxon>
        <taxon>Candidatus Parilichlamydiaceae</taxon>
        <taxon>Candidatus Similichlamydia</taxon>
    </lineage>
</organism>